<dbReference type="SUPFAM" id="SSF81653">
    <property type="entry name" value="Calcium ATPase, transduction domain A"/>
    <property type="match status" value="1"/>
</dbReference>
<dbReference type="GO" id="GO:0016020">
    <property type="term" value="C:membrane"/>
    <property type="evidence" value="ECO:0007669"/>
    <property type="project" value="UniProtKB-SubCell"/>
</dbReference>
<evidence type="ECO:0000256" key="3">
    <source>
        <dbReference type="ARBA" id="ARBA00022723"/>
    </source>
</evidence>
<comment type="caution">
    <text evidence="9">Lacks conserved residue(s) required for the propagation of feature annotation.</text>
</comment>
<dbReference type="InterPro" id="IPR059000">
    <property type="entry name" value="ATPase_P-type_domA"/>
</dbReference>
<proteinExistence type="inferred from homology"/>
<reference evidence="13" key="1">
    <citation type="submission" date="2011-05" db="EMBL/GenBank/DDBJ databases">
        <title>The genome sequence of Vittaforma corneae strain ATCC 50505.</title>
        <authorList>
            <consortium name="The Broad Institute Genome Sequencing Platform"/>
            <person name="Cuomo C."/>
            <person name="Didier E."/>
            <person name="Bowers L."/>
            <person name="Young S.K."/>
            <person name="Zeng Q."/>
            <person name="Gargeya S."/>
            <person name="Fitzgerald M."/>
            <person name="Haas B."/>
            <person name="Abouelleil A."/>
            <person name="Alvarado L."/>
            <person name="Arachchi H.M."/>
            <person name="Berlin A."/>
            <person name="Chapman S.B."/>
            <person name="Gearin G."/>
            <person name="Goldberg J."/>
            <person name="Griggs A."/>
            <person name="Gujja S."/>
            <person name="Hansen M."/>
            <person name="Heiman D."/>
            <person name="Howarth C."/>
            <person name="Larimer J."/>
            <person name="Lui A."/>
            <person name="MacDonald P.J.P."/>
            <person name="McCowen C."/>
            <person name="Montmayeur A."/>
            <person name="Murphy C."/>
            <person name="Neiman D."/>
            <person name="Pearson M."/>
            <person name="Priest M."/>
            <person name="Roberts A."/>
            <person name="Saif S."/>
            <person name="Shea T."/>
            <person name="Sisk P."/>
            <person name="Stolte C."/>
            <person name="Sykes S."/>
            <person name="Wortman J."/>
            <person name="Nusbaum C."/>
            <person name="Birren B."/>
        </authorList>
    </citation>
    <scope>NUCLEOTIDE SEQUENCE [LARGE SCALE GENOMIC DNA]</scope>
    <source>
        <strain evidence="13">ATCC 50505</strain>
    </source>
</reference>
<dbReference type="InterPro" id="IPR008250">
    <property type="entry name" value="ATPase_P-typ_transduc_dom_A_sf"/>
</dbReference>
<dbReference type="EC" id="7.2.2.-" evidence="9"/>
<dbReference type="InParanoid" id="L2GMN0"/>
<keyword evidence="6 9" id="KW-0460">Magnesium</keyword>
<dbReference type="Gene3D" id="2.70.150.10">
    <property type="entry name" value="Calcium-transporting ATPase, cytoplasmic transduction domain A"/>
    <property type="match status" value="1"/>
</dbReference>
<sequence>MVSTLQQSINFVARTHISDLKNAFYNLLTFGMFYVVCRLSKRMEIILKTSPAILSEANCVLLEDQYGQYQIVMVKRIPTRNTLVLSRYIKDHCCTILDTCYGRFIYDYKLDKFVIPSYIFNVKKSFDDVYQSYIMKSKEEERTENYEKTIIFGKNELGMQIPELSEIFLNQLFDPLVLWEIISLIIWISINYIIYASVASIIFTAMFVIEINREIKNRNALLRSLRVSNVRALREGAFRSVPECDILPGDIVYIDTTDNFTCDVEILKGDVITDESFLTGEAVPICKGIGSIVYSGTKVIKSTSSSVSLNNTKLEKLVRVKNLTRSKASSFVAPVSSFDQTDNSAIGIVLKTGKKN</sequence>
<dbReference type="GO" id="GO:0140358">
    <property type="term" value="F:P-type transmembrane transporter activity"/>
    <property type="evidence" value="ECO:0007669"/>
    <property type="project" value="InterPro"/>
</dbReference>
<feature type="domain" description="P-type ATPase A" evidence="10">
    <location>
        <begin position="227"/>
        <end position="304"/>
    </location>
</feature>
<comment type="catalytic activity">
    <reaction evidence="8 9">
        <text>ATP + H2O = ADP + phosphate + H(+)</text>
        <dbReference type="Rhea" id="RHEA:13065"/>
        <dbReference type="ChEBI" id="CHEBI:15377"/>
        <dbReference type="ChEBI" id="CHEBI:15378"/>
        <dbReference type="ChEBI" id="CHEBI:30616"/>
        <dbReference type="ChEBI" id="CHEBI:43474"/>
        <dbReference type="ChEBI" id="CHEBI:456216"/>
    </reaction>
</comment>
<evidence type="ECO:0000256" key="9">
    <source>
        <dbReference type="RuleBase" id="RU362082"/>
    </source>
</evidence>
<dbReference type="Pfam" id="PF12409">
    <property type="entry name" value="P5-ATPase"/>
    <property type="match status" value="1"/>
</dbReference>
<protein>
    <recommendedName>
        <fullName evidence="9">Cation-transporting ATPase</fullName>
        <ecNumber evidence="9">7.2.2.-</ecNumber>
    </recommendedName>
</protein>
<dbReference type="Proteomes" id="UP000011082">
    <property type="component" value="Unassembled WGS sequence"/>
</dbReference>
<dbReference type="GO" id="GO:0046872">
    <property type="term" value="F:metal ion binding"/>
    <property type="evidence" value="ECO:0007669"/>
    <property type="project" value="UniProtKB-UniRule"/>
</dbReference>
<evidence type="ECO:0000259" key="11">
    <source>
        <dbReference type="Pfam" id="PF12409"/>
    </source>
</evidence>
<dbReference type="RefSeq" id="XP_007604872.1">
    <property type="nucleotide sequence ID" value="XM_007604810.1"/>
</dbReference>
<comment type="similarity">
    <text evidence="9">Belongs to the cation transport ATPase (P-type) (TC 3.A.3) family. Type V subfamily.</text>
</comment>
<evidence type="ECO:0000256" key="7">
    <source>
        <dbReference type="ARBA" id="ARBA00022967"/>
    </source>
</evidence>
<dbReference type="InterPro" id="IPR047819">
    <property type="entry name" value="P5A-ATPase_N"/>
</dbReference>
<evidence type="ECO:0000259" key="10">
    <source>
        <dbReference type="Pfam" id="PF00122"/>
    </source>
</evidence>
<evidence type="ECO:0000313" key="13">
    <source>
        <dbReference type="Proteomes" id="UP000011082"/>
    </source>
</evidence>
<evidence type="ECO:0000256" key="4">
    <source>
        <dbReference type="ARBA" id="ARBA00022741"/>
    </source>
</evidence>
<dbReference type="STRING" id="993615.L2GMN0"/>
<dbReference type="Pfam" id="PF00122">
    <property type="entry name" value="E1-E2_ATPase"/>
    <property type="match status" value="1"/>
</dbReference>
<dbReference type="GO" id="GO:0005524">
    <property type="term" value="F:ATP binding"/>
    <property type="evidence" value="ECO:0007669"/>
    <property type="project" value="UniProtKB-UniRule"/>
</dbReference>
<feature type="transmembrane region" description="Helical" evidence="9">
    <location>
        <begin position="192"/>
        <end position="209"/>
    </location>
</feature>
<keyword evidence="5 9" id="KW-0067">ATP-binding</keyword>
<dbReference type="GO" id="GO:0019829">
    <property type="term" value="F:ATPase-coupled monoatomic cation transmembrane transporter activity"/>
    <property type="evidence" value="ECO:0007669"/>
    <property type="project" value="UniProtKB-UniRule"/>
</dbReference>
<feature type="domain" description="P5B-type ATPase N-terminal" evidence="11">
    <location>
        <begin position="26"/>
        <end position="82"/>
    </location>
</feature>
<dbReference type="GO" id="GO:0006874">
    <property type="term" value="P:intracellular calcium ion homeostasis"/>
    <property type="evidence" value="ECO:0007669"/>
    <property type="project" value="TreeGrafter"/>
</dbReference>
<evidence type="ECO:0000313" key="12">
    <source>
        <dbReference type="EMBL" id="ELA41562.1"/>
    </source>
</evidence>
<evidence type="ECO:0000256" key="5">
    <source>
        <dbReference type="ARBA" id="ARBA00022840"/>
    </source>
</evidence>
<dbReference type="PANTHER" id="PTHR45630:SF8">
    <property type="entry name" value="CATION-TRANSPORTING ATPASE"/>
    <property type="match status" value="1"/>
</dbReference>
<evidence type="ECO:0000256" key="2">
    <source>
        <dbReference type="ARBA" id="ARBA00022553"/>
    </source>
</evidence>
<dbReference type="GeneID" id="19882137"/>
<keyword evidence="7 9" id="KW-1278">Translocase</keyword>
<keyword evidence="9" id="KW-1133">Transmembrane helix</keyword>
<evidence type="ECO:0000256" key="6">
    <source>
        <dbReference type="ARBA" id="ARBA00022842"/>
    </source>
</evidence>
<gene>
    <name evidence="12" type="ORF">VICG_01426</name>
</gene>
<keyword evidence="9" id="KW-0812">Transmembrane</keyword>
<dbReference type="PANTHER" id="PTHR45630">
    <property type="entry name" value="CATION-TRANSPORTING ATPASE-RELATED"/>
    <property type="match status" value="1"/>
</dbReference>
<keyword evidence="4 9" id="KW-0547">Nucleotide-binding</keyword>
<name>L2GMN0_VITCO</name>
<accession>L2GMN0</accession>
<keyword evidence="9" id="KW-0472">Membrane</keyword>
<dbReference type="VEuPathDB" id="MicrosporidiaDB:VICG_01426"/>
<keyword evidence="3 9" id="KW-0479">Metal-binding</keyword>
<dbReference type="OrthoDB" id="48943at2759"/>
<dbReference type="HOGENOM" id="CLU_778906_0_0_1"/>
<comment type="subcellular location">
    <subcellularLocation>
        <location evidence="1 9">Membrane</location>
        <topology evidence="1 9">Multi-pass membrane protein</topology>
    </subcellularLocation>
</comment>
<evidence type="ECO:0000256" key="1">
    <source>
        <dbReference type="ARBA" id="ARBA00004141"/>
    </source>
</evidence>
<organism evidence="12 13">
    <name type="scientific">Vittaforma corneae (strain ATCC 50505)</name>
    <name type="common">Microsporidian parasite</name>
    <name type="synonym">Nosema corneum</name>
    <dbReference type="NCBI Taxonomy" id="993615"/>
    <lineage>
        <taxon>Eukaryota</taxon>
        <taxon>Fungi</taxon>
        <taxon>Fungi incertae sedis</taxon>
        <taxon>Microsporidia</taxon>
        <taxon>Nosematidae</taxon>
        <taxon>Vittaforma</taxon>
    </lineage>
</organism>
<evidence type="ECO:0000256" key="8">
    <source>
        <dbReference type="ARBA" id="ARBA00049360"/>
    </source>
</evidence>
<dbReference type="InterPro" id="IPR006544">
    <property type="entry name" value="P-type_TPase_V"/>
</dbReference>
<dbReference type="AlphaFoldDB" id="L2GMN0"/>
<dbReference type="EMBL" id="JH370142">
    <property type="protein sequence ID" value="ELA41562.1"/>
    <property type="molecule type" value="Genomic_DNA"/>
</dbReference>
<keyword evidence="13" id="KW-1185">Reference proteome</keyword>
<keyword evidence="2" id="KW-0597">Phosphoprotein</keyword>